<proteinExistence type="predicted"/>
<dbReference type="AlphaFoldDB" id="A0A6V7UWU2"/>
<reference evidence="1 2" key="1">
    <citation type="submission" date="2020-08" db="EMBL/GenBank/DDBJ databases">
        <authorList>
            <person name="Koutsovoulos G."/>
            <person name="Danchin GJ E."/>
        </authorList>
    </citation>
    <scope>NUCLEOTIDE SEQUENCE [LARGE SCALE GENOMIC DNA]</scope>
</reference>
<organism evidence="1 2">
    <name type="scientific">Meloidogyne enterolobii</name>
    <name type="common">Root-knot nematode worm</name>
    <name type="synonym">Meloidogyne mayaguensis</name>
    <dbReference type="NCBI Taxonomy" id="390850"/>
    <lineage>
        <taxon>Eukaryota</taxon>
        <taxon>Metazoa</taxon>
        <taxon>Ecdysozoa</taxon>
        <taxon>Nematoda</taxon>
        <taxon>Chromadorea</taxon>
        <taxon>Rhabditida</taxon>
        <taxon>Tylenchina</taxon>
        <taxon>Tylenchomorpha</taxon>
        <taxon>Tylenchoidea</taxon>
        <taxon>Meloidogynidae</taxon>
        <taxon>Meloidogyninae</taxon>
        <taxon>Meloidogyne</taxon>
    </lineage>
</organism>
<evidence type="ECO:0000313" key="2">
    <source>
        <dbReference type="Proteomes" id="UP000580250"/>
    </source>
</evidence>
<dbReference type="EMBL" id="CAJEWN010000122">
    <property type="protein sequence ID" value="CAD2166935.1"/>
    <property type="molecule type" value="Genomic_DNA"/>
</dbReference>
<protein>
    <submittedName>
        <fullName evidence="1">Uncharacterized protein</fullName>
    </submittedName>
</protein>
<dbReference type="Proteomes" id="UP000580250">
    <property type="component" value="Unassembled WGS sequence"/>
</dbReference>
<sequence length="95" mass="10119">MIVATKRKNVTINFKTAEDNIACLFGQQGVCSIVRSAGYITYVTSGYKCVAQAVIDGVSYAVKEGIGWNEIKSVWNGAKTAGKSLARIASGLLDK</sequence>
<evidence type="ECO:0000313" key="1">
    <source>
        <dbReference type="EMBL" id="CAD2166935.1"/>
    </source>
</evidence>
<accession>A0A6V7UWU2</accession>
<gene>
    <name evidence="1" type="ORF">MENT_LOCUS18225</name>
</gene>
<name>A0A6V7UWU2_MELEN</name>
<comment type="caution">
    <text evidence="1">The sequence shown here is derived from an EMBL/GenBank/DDBJ whole genome shotgun (WGS) entry which is preliminary data.</text>
</comment>